<accession>V5U6H3</accession>
<organism evidence="1 2">
    <name type="scientific">Cronobacter malonaticus</name>
    <dbReference type="NCBI Taxonomy" id="413503"/>
    <lineage>
        <taxon>Bacteria</taxon>
        <taxon>Pseudomonadati</taxon>
        <taxon>Pseudomonadota</taxon>
        <taxon>Gammaproteobacteria</taxon>
        <taxon>Enterobacterales</taxon>
        <taxon>Enterobacteriaceae</taxon>
        <taxon>Cronobacter</taxon>
    </lineage>
</organism>
<name>V5U6H3_9ENTR</name>
<dbReference type="Proteomes" id="UP000018545">
    <property type="component" value="Plasmid p1"/>
</dbReference>
<sequence>MTIALIVLLVAVIAYAFYKHTVLVKSRTLPSRGGKRR</sequence>
<dbReference type="KEGG" id="csi:P262_p1128"/>
<geneLocation type="plasmid" evidence="1 2">
    <name>p1</name>
</geneLocation>
<dbReference type="HOGENOM" id="CLU_3342744_0_0_6"/>
<keyword evidence="1" id="KW-0614">Plasmid</keyword>
<protein>
    <submittedName>
        <fullName evidence="1">Uncharacterized protein</fullName>
    </submittedName>
</protein>
<dbReference type="PATRIC" id="fig|1401659.3.peg.4203"/>
<gene>
    <name evidence="1" type="ORF">P262_p1128</name>
</gene>
<dbReference type="EMBL" id="CP006732">
    <property type="protein sequence ID" value="AHB72595.1"/>
    <property type="molecule type" value="Genomic_DNA"/>
</dbReference>
<evidence type="ECO:0000313" key="1">
    <source>
        <dbReference type="EMBL" id="AHB72595.1"/>
    </source>
</evidence>
<dbReference type="AlphaFoldDB" id="V5U6H3"/>
<proteinExistence type="predicted"/>
<reference evidence="1 2" key="1">
    <citation type="journal article" date="2014" name="Genome Announc.">
        <title>Complete Genome Sequence of Cronobacter sakazakii Strain CMCC 45402.</title>
        <authorList>
            <person name="Zhao Z."/>
            <person name="Wang L."/>
            <person name="Wang B."/>
            <person name="Liang H."/>
            <person name="Ye Q."/>
            <person name="Zeng M."/>
        </authorList>
    </citation>
    <scope>NUCLEOTIDE SEQUENCE [LARGE SCALE GENOMIC DNA]</scope>
    <source>
        <strain evidence="2">45402</strain>
        <plasmid evidence="2">Plasmid p1</plasmid>
    </source>
</reference>
<evidence type="ECO:0000313" key="2">
    <source>
        <dbReference type="Proteomes" id="UP000018545"/>
    </source>
</evidence>